<evidence type="ECO:0008006" key="3">
    <source>
        <dbReference type="Google" id="ProtNLM"/>
    </source>
</evidence>
<sequence>MQLRDHIWAFGNLGHHSGLPVILEHIDHDNSGIRSAVISALRKLPPEHTNQHLMYALYRDEHAEVKAAVVNVFVERHQHLSDSVVQGLEHALWHAPESETLDSSIIELLENHGDHPKAVYLRKRRSAIHRRKRALFPFLRPREFALGPSKRWVKTYGGKWLGAESVIQFVNQVKLRIGIFGGNFENLVQPLRPINLISKVIKFAKDVLSRVKDWKWLIDKIKKIQQSLGRLTVVDDVFKKVIAALDNIFDIVGGITKYFAPQFTGKL</sequence>
<name>A0A9X0D780_9CNID</name>
<evidence type="ECO:0000313" key="2">
    <source>
        <dbReference type="Proteomes" id="UP001163046"/>
    </source>
</evidence>
<reference evidence="1" key="1">
    <citation type="submission" date="2023-01" db="EMBL/GenBank/DDBJ databases">
        <title>Genome assembly of the deep-sea coral Lophelia pertusa.</title>
        <authorList>
            <person name="Herrera S."/>
            <person name="Cordes E."/>
        </authorList>
    </citation>
    <scope>NUCLEOTIDE SEQUENCE</scope>
    <source>
        <strain evidence="1">USNM1676648</strain>
        <tissue evidence="1">Polyp</tissue>
    </source>
</reference>
<protein>
    <recommendedName>
        <fullName evidence="3">HEAT repeat domain-containing protein</fullName>
    </recommendedName>
</protein>
<dbReference type="Gene3D" id="1.25.10.20">
    <property type="entry name" value="Vitellinogen, superhelical"/>
    <property type="match status" value="1"/>
</dbReference>
<dbReference type="InterPro" id="IPR016024">
    <property type="entry name" value="ARM-type_fold"/>
</dbReference>
<accession>A0A9X0D780</accession>
<proteinExistence type="predicted"/>
<keyword evidence="2" id="KW-1185">Reference proteome</keyword>
<gene>
    <name evidence="1" type="ORF">OS493_032212</name>
</gene>
<dbReference type="AlphaFoldDB" id="A0A9X0D780"/>
<dbReference type="InterPro" id="IPR011030">
    <property type="entry name" value="Lipovitellin_superhlx_dom"/>
</dbReference>
<comment type="caution">
    <text evidence="1">The sequence shown here is derived from an EMBL/GenBank/DDBJ whole genome shotgun (WGS) entry which is preliminary data.</text>
</comment>
<evidence type="ECO:0000313" key="1">
    <source>
        <dbReference type="EMBL" id="KAJ7389355.1"/>
    </source>
</evidence>
<dbReference type="Proteomes" id="UP001163046">
    <property type="component" value="Unassembled WGS sequence"/>
</dbReference>
<dbReference type="SUPFAM" id="SSF48371">
    <property type="entry name" value="ARM repeat"/>
    <property type="match status" value="1"/>
</dbReference>
<dbReference type="EMBL" id="MU825435">
    <property type="protein sequence ID" value="KAJ7389355.1"/>
    <property type="molecule type" value="Genomic_DNA"/>
</dbReference>
<organism evidence="1 2">
    <name type="scientific">Desmophyllum pertusum</name>
    <dbReference type="NCBI Taxonomy" id="174260"/>
    <lineage>
        <taxon>Eukaryota</taxon>
        <taxon>Metazoa</taxon>
        <taxon>Cnidaria</taxon>
        <taxon>Anthozoa</taxon>
        <taxon>Hexacorallia</taxon>
        <taxon>Scleractinia</taxon>
        <taxon>Caryophylliina</taxon>
        <taxon>Caryophylliidae</taxon>
        <taxon>Desmophyllum</taxon>
    </lineage>
</organism>